<evidence type="ECO:0000313" key="1">
    <source>
        <dbReference type="EMBL" id="MCY0389687.1"/>
    </source>
</evidence>
<dbReference type="InterPro" id="IPR023214">
    <property type="entry name" value="HAD_sf"/>
</dbReference>
<gene>
    <name evidence="1" type="ORF">OVY01_21315</name>
</gene>
<dbReference type="Gene3D" id="3.40.50.1000">
    <property type="entry name" value="HAD superfamily/HAD-like"/>
    <property type="match status" value="1"/>
</dbReference>
<sequence>MLLTQTQIRVSCFLFDMDGTLLDSHAPMVRAYTDWAERRGLDVARVLHECQGRRVIDSVRALAPPGTDIEADAAALSQRERDDVEGVVEIPGAGAFLASLPPERWAVVTSADRVLAQNRLRAAGLPVPPLLITGDDIVRGKPAPDGFLQGARALNAAPGQAAVFEDSTAGIQAGLAAGAQVVAIVSTLSTAQIDALGPRGYVHDMRGLSVVPDGDAWVIRFA</sequence>
<dbReference type="GO" id="GO:0016787">
    <property type="term" value="F:hydrolase activity"/>
    <property type="evidence" value="ECO:0007669"/>
    <property type="project" value="UniProtKB-KW"/>
</dbReference>
<dbReference type="InterPro" id="IPR006439">
    <property type="entry name" value="HAD-SF_hydro_IA"/>
</dbReference>
<keyword evidence="2" id="KW-1185">Reference proteome</keyword>
<dbReference type="NCBIfam" id="TIGR01509">
    <property type="entry name" value="HAD-SF-IA-v3"/>
    <property type="match status" value="1"/>
</dbReference>
<dbReference type="RefSeq" id="WP_267849612.1">
    <property type="nucleotide sequence ID" value="NZ_JAPMXC010000011.1"/>
</dbReference>
<dbReference type="Proteomes" id="UP001082899">
    <property type="component" value="Unassembled WGS sequence"/>
</dbReference>
<accession>A0ABT3ZTX4</accession>
<dbReference type="PANTHER" id="PTHR43481">
    <property type="entry name" value="FRUCTOSE-1-PHOSPHATE PHOSPHATASE"/>
    <property type="match status" value="1"/>
</dbReference>
<evidence type="ECO:0000313" key="2">
    <source>
        <dbReference type="Proteomes" id="UP001082899"/>
    </source>
</evidence>
<dbReference type="Gene3D" id="1.10.150.240">
    <property type="entry name" value="Putative phosphatase, domain 2"/>
    <property type="match status" value="1"/>
</dbReference>
<organism evidence="1 2">
    <name type="scientific">Robbsia betulipollinis</name>
    <dbReference type="NCBI Taxonomy" id="2981849"/>
    <lineage>
        <taxon>Bacteria</taxon>
        <taxon>Pseudomonadati</taxon>
        <taxon>Pseudomonadota</taxon>
        <taxon>Betaproteobacteria</taxon>
        <taxon>Burkholderiales</taxon>
        <taxon>Burkholderiaceae</taxon>
        <taxon>Robbsia</taxon>
    </lineage>
</organism>
<keyword evidence="1" id="KW-0378">Hydrolase</keyword>
<dbReference type="InterPro" id="IPR023198">
    <property type="entry name" value="PGP-like_dom2"/>
</dbReference>
<protein>
    <submittedName>
        <fullName evidence="1">HAD-IA family hydrolase</fullName>
    </submittedName>
</protein>
<dbReference type="InterPro" id="IPR051806">
    <property type="entry name" value="HAD-like_SPP"/>
</dbReference>
<proteinExistence type="predicted"/>
<dbReference type="EMBL" id="JAPMXC010000011">
    <property type="protein sequence ID" value="MCY0389687.1"/>
    <property type="molecule type" value="Genomic_DNA"/>
</dbReference>
<dbReference type="SUPFAM" id="SSF56784">
    <property type="entry name" value="HAD-like"/>
    <property type="match status" value="1"/>
</dbReference>
<reference evidence="1" key="1">
    <citation type="submission" date="2022-11" db="EMBL/GenBank/DDBJ databases">
        <title>Robbsia betulipollinis sp. nov., isolated from pollen of birch (Betula pendula).</title>
        <authorList>
            <person name="Shi H."/>
            <person name="Ambika Manirajan B."/>
            <person name="Ratering S."/>
            <person name="Geissler-Plaum R."/>
            <person name="Schnell S."/>
        </authorList>
    </citation>
    <scope>NUCLEOTIDE SEQUENCE</scope>
    <source>
        <strain evidence="1">Bb-Pol-6</strain>
    </source>
</reference>
<dbReference type="SFLD" id="SFLDS00003">
    <property type="entry name" value="Haloacid_Dehalogenase"/>
    <property type="match status" value="1"/>
</dbReference>
<dbReference type="PANTHER" id="PTHR43481:SF4">
    <property type="entry name" value="GLYCEROL-1-PHOSPHATE PHOSPHOHYDROLASE 1-RELATED"/>
    <property type="match status" value="1"/>
</dbReference>
<name>A0ABT3ZTX4_9BURK</name>
<dbReference type="SFLD" id="SFLDG01129">
    <property type="entry name" value="C1.5:_HAD__Beta-PGM__Phosphata"/>
    <property type="match status" value="1"/>
</dbReference>
<dbReference type="InterPro" id="IPR036412">
    <property type="entry name" value="HAD-like_sf"/>
</dbReference>
<comment type="caution">
    <text evidence="1">The sequence shown here is derived from an EMBL/GenBank/DDBJ whole genome shotgun (WGS) entry which is preliminary data.</text>
</comment>
<dbReference type="Pfam" id="PF00702">
    <property type="entry name" value="Hydrolase"/>
    <property type="match status" value="1"/>
</dbReference>